<organism evidence="3 4">
    <name type="scientific">bacterium (Candidatus Blackallbacteria) CG17_big_fil_post_rev_8_21_14_2_50_48_46</name>
    <dbReference type="NCBI Taxonomy" id="2014261"/>
    <lineage>
        <taxon>Bacteria</taxon>
        <taxon>Candidatus Blackallbacteria</taxon>
    </lineage>
</organism>
<dbReference type="PANTHER" id="PTHR30535:SF34">
    <property type="entry name" value="MOLYBDATE-BINDING PROTEIN MOLA"/>
    <property type="match status" value="1"/>
</dbReference>
<dbReference type="NCBIfam" id="NF038402">
    <property type="entry name" value="TroA_like"/>
    <property type="match status" value="1"/>
</dbReference>
<evidence type="ECO:0000313" key="4">
    <source>
        <dbReference type="Proteomes" id="UP000231019"/>
    </source>
</evidence>
<dbReference type="GO" id="GO:0071281">
    <property type="term" value="P:cellular response to iron ion"/>
    <property type="evidence" value="ECO:0007669"/>
    <property type="project" value="TreeGrafter"/>
</dbReference>
<feature type="domain" description="Fe/B12 periplasmic-binding" evidence="2">
    <location>
        <begin position="36"/>
        <end position="282"/>
    </location>
</feature>
<dbReference type="Proteomes" id="UP000231019">
    <property type="component" value="Unassembled WGS sequence"/>
</dbReference>
<dbReference type="PROSITE" id="PS50983">
    <property type="entry name" value="FE_B12_PBP"/>
    <property type="match status" value="1"/>
</dbReference>
<dbReference type="Pfam" id="PF01497">
    <property type="entry name" value="Peripla_BP_2"/>
    <property type="match status" value="1"/>
</dbReference>
<dbReference type="SUPFAM" id="SSF53807">
    <property type="entry name" value="Helical backbone' metal receptor"/>
    <property type="match status" value="1"/>
</dbReference>
<dbReference type="InterPro" id="IPR002491">
    <property type="entry name" value="ABC_transptr_periplasmic_BD"/>
</dbReference>
<sequence>MRFLIVFGLWLFISFPAWAFDDFFGRSLVWPAHPQRVVSLSPATTEMLYAVGASAQLIGVTSDCNYPVQARQKKQLGRFGNVPLETLVKLKPDLILVTADMKRVLAPLKRLKVPVLALETPSVAQIGRNLELMGQVTGHAPQGKQAAQAFQERLQRLRARIPHQKTAPRVFYLLWDQPLISAGSHSFIGDILNLAGAENAAPPSQAAFPHVSLEHLLRRDPDVLILPETVAPRIHLERPPFERLKAVKKGRILRINDDLISRPAPRVLDALELLIRFLYPRT</sequence>
<gene>
    <name evidence="3" type="ORF">COW36_10525</name>
</gene>
<comment type="caution">
    <text evidence="3">The sequence shown here is derived from an EMBL/GenBank/DDBJ whole genome shotgun (WGS) entry which is preliminary data.</text>
</comment>
<dbReference type="AlphaFoldDB" id="A0A2M7G650"/>
<dbReference type="PANTHER" id="PTHR30535">
    <property type="entry name" value="VITAMIN B12-BINDING PROTEIN"/>
    <property type="match status" value="1"/>
</dbReference>
<evidence type="ECO:0000256" key="1">
    <source>
        <dbReference type="ARBA" id="ARBA00022729"/>
    </source>
</evidence>
<dbReference type="InterPro" id="IPR054828">
    <property type="entry name" value="Vit_B12_bind_prot"/>
</dbReference>
<protein>
    <recommendedName>
        <fullName evidence="2">Fe/B12 periplasmic-binding domain-containing protein</fullName>
    </recommendedName>
</protein>
<name>A0A2M7G650_9BACT</name>
<dbReference type="Gene3D" id="3.40.50.1980">
    <property type="entry name" value="Nitrogenase molybdenum iron protein domain"/>
    <property type="match status" value="2"/>
</dbReference>
<keyword evidence="1" id="KW-0732">Signal</keyword>
<dbReference type="InterPro" id="IPR050902">
    <property type="entry name" value="ABC_Transporter_SBP"/>
</dbReference>
<evidence type="ECO:0000313" key="3">
    <source>
        <dbReference type="EMBL" id="PIW17065.1"/>
    </source>
</evidence>
<evidence type="ECO:0000259" key="2">
    <source>
        <dbReference type="PROSITE" id="PS50983"/>
    </source>
</evidence>
<dbReference type="EMBL" id="PFFQ01000031">
    <property type="protein sequence ID" value="PIW17065.1"/>
    <property type="molecule type" value="Genomic_DNA"/>
</dbReference>
<proteinExistence type="predicted"/>
<accession>A0A2M7G650</accession>
<reference evidence="3 4" key="1">
    <citation type="submission" date="2017-09" db="EMBL/GenBank/DDBJ databases">
        <title>Depth-based differentiation of microbial function through sediment-hosted aquifers and enrichment of novel symbionts in the deep terrestrial subsurface.</title>
        <authorList>
            <person name="Probst A.J."/>
            <person name="Ladd B."/>
            <person name="Jarett J.K."/>
            <person name="Geller-Mcgrath D.E."/>
            <person name="Sieber C.M."/>
            <person name="Emerson J.B."/>
            <person name="Anantharaman K."/>
            <person name="Thomas B.C."/>
            <person name="Malmstrom R."/>
            <person name="Stieglmeier M."/>
            <person name="Klingl A."/>
            <person name="Woyke T."/>
            <person name="Ryan C.M."/>
            <person name="Banfield J.F."/>
        </authorList>
    </citation>
    <scope>NUCLEOTIDE SEQUENCE [LARGE SCALE GENOMIC DNA]</scope>
    <source>
        <strain evidence="3">CG17_big_fil_post_rev_8_21_14_2_50_48_46</strain>
    </source>
</reference>